<dbReference type="Gene3D" id="1.10.10.60">
    <property type="entry name" value="Homeodomain-like"/>
    <property type="match status" value="1"/>
</dbReference>
<dbReference type="PANTHER" id="PTHR30055">
    <property type="entry name" value="HTH-TYPE TRANSCRIPTIONAL REGULATOR RUTR"/>
    <property type="match status" value="1"/>
</dbReference>
<evidence type="ECO:0000313" key="3">
    <source>
        <dbReference type="Proteomes" id="UP000553981"/>
    </source>
</evidence>
<dbReference type="Gene3D" id="1.10.357.10">
    <property type="entry name" value="Tetracycline Repressor, domain 2"/>
    <property type="match status" value="1"/>
</dbReference>
<dbReference type="Pfam" id="PF17920">
    <property type="entry name" value="TetR_C_16"/>
    <property type="match status" value="1"/>
</dbReference>
<organism evidence="2 3">
    <name type="scientific">Mobiluncus curtisii</name>
    <dbReference type="NCBI Taxonomy" id="2051"/>
    <lineage>
        <taxon>Bacteria</taxon>
        <taxon>Bacillati</taxon>
        <taxon>Actinomycetota</taxon>
        <taxon>Actinomycetes</taxon>
        <taxon>Actinomycetales</taxon>
        <taxon>Actinomycetaceae</taxon>
        <taxon>Mobiluncus</taxon>
    </lineage>
</organism>
<dbReference type="InterPro" id="IPR009057">
    <property type="entry name" value="Homeodomain-like_sf"/>
</dbReference>
<dbReference type="InterPro" id="IPR001647">
    <property type="entry name" value="HTH_TetR"/>
</dbReference>
<dbReference type="SUPFAM" id="SSF48498">
    <property type="entry name" value="Tetracyclin repressor-like, C-terminal domain"/>
    <property type="match status" value="1"/>
</dbReference>
<dbReference type="EMBL" id="JABCUI010000001">
    <property type="protein sequence ID" value="NMW86437.1"/>
    <property type="molecule type" value="Genomic_DNA"/>
</dbReference>
<dbReference type="InterPro" id="IPR041678">
    <property type="entry name" value="TetR_C_16"/>
</dbReference>
<dbReference type="InterPro" id="IPR036271">
    <property type="entry name" value="Tet_transcr_reg_TetR-rel_C_sf"/>
</dbReference>
<name>A0A7Y0UFZ4_9ACTO</name>
<sequence length="203" mass="22240">MVKSVNLVRRGPSGPRGETRERILTAAHAAFTELDYKHATYREIARRAGVDPALIAYYFRSKAHLLRESLALPGDPKQLMTAALVEGPPEETGHRLAATILNTWEQAATAGTLETLFNLLLQDSATQQTFANYVENQIMASIKEQVGTDLDLAIELMLSAILGVLLSRYVVKLEPLASMSREDLIAVLGTVIQRLLGQLETVG</sequence>
<dbReference type="Proteomes" id="UP000553981">
    <property type="component" value="Unassembled WGS sequence"/>
</dbReference>
<gene>
    <name evidence="2" type="ORF">HHJ67_01505</name>
</gene>
<dbReference type="AlphaFoldDB" id="A0A7Y0UFZ4"/>
<keyword evidence="1" id="KW-0238">DNA-binding</keyword>
<evidence type="ECO:0000313" key="2">
    <source>
        <dbReference type="EMBL" id="NMW86437.1"/>
    </source>
</evidence>
<dbReference type="SUPFAM" id="SSF46689">
    <property type="entry name" value="Homeodomain-like"/>
    <property type="match status" value="1"/>
</dbReference>
<dbReference type="Pfam" id="PF00440">
    <property type="entry name" value="TetR_N"/>
    <property type="match status" value="1"/>
</dbReference>
<proteinExistence type="predicted"/>
<evidence type="ECO:0000256" key="1">
    <source>
        <dbReference type="ARBA" id="ARBA00023125"/>
    </source>
</evidence>
<reference evidence="2 3" key="1">
    <citation type="submission" date="2020-04" db="EMBL/GenBank/DDBJ databases">
        <title>Antimicrobial susceptibility and clonality of vaginal-derived multi-drug resistant Mobiluncus isolates in China.</title>
        <authorList>
            <person name="Zhang X."/>
        </authorList>
    </citation>
    <scope>NUCLEOTIDE SEQUENCE [LARGE SCALE GENOMIC DNA]</scope>
    <source>
        <strain evidence="2 3">19</strain>
    </source>
</reference>
<dbReference type="InterPro" id="IPR050109">
    <property type="entry name" value="HTH-type_TetR-like_transc_reg"/>
</dbReference>
<dbReference type="GO" id="GO:0000976">
    <property type="term" value="F:transcription cis-regulatory region binding"/>
    <property type="evidence" value="ECO:0007669"/>
    <property type="project" value="TreeGrafter"/>
</dbReference>
<dbReference type="PRINTS" id="PR00455">
    <property type="entry name" value="HTHTETR"/>
</dbReference>
<accession>A0A7Y0UFZ4</accession>
<protein>
    <submittedName>
        <fullName evidence="2">TetR/AcrR family transcriptional regulator</fullName>
    </submittedName>
</protein>
<dbReference type="PANTHER" id="PTHR30055:SF235">
    <property type="entry name" value="TRANSCRIPTIONAL REGULATORY PROTEIN"/>
    <property type="match status" value="1"/>
</dbReference>
<comment type="caution">
    <text evidence="2">The sequence shown here is derived from an EMBL/GenBank/DDBJ whole genome shotgun (WGS) entry which is preliminary data.</text>
</comment>
<dbReference type="PROSITE" id="PS50977">
    <property type="entry name" value="HTH_TETR_2"/>
    <property type="match status" value="1"/>
</dbReference>
<dbReference type="GO" id="GO:0003700">
    <property type="term" value="F:DNA-binding transcription factor activity"/>
    <property type="evidence" value="ECO:0007669"/>
    <property type="project" value="TreeGrafter"/>
</dbReference>